<organism evidence="1">
    <name type="scientific">Jonesiaceae bacterium BS-20</name>
    <dbReference type="NCBI Taxonomy" id="3120821"/>
    <lineage>
        <taxon>Bacteria</taxon>
        <taxon>Bacillati</taxon>
        <taxon>Actinomycetota</taxon>
        <taxon>Actinomycetes</taxon>
        <taxon>Micrococcales</taxon>
        <taxon>Jonesiaceae</taxon>
    </lineage>
</organism>
<gene>
    <name evidence="1" type="ORF">V5R04_12660</name>
</gene>
<evidence type="ECO:0000313" key="1">
    <source>
        <dbReference type="EMBL" id="XBH21056.1"/>
    </source>
</evidence>
<dbReference type="SUPFAM" id="SSF56801">
    <property type="entry name" value="Acetyl-CoA synthetase-like"/>
    <property type="match status" value="1"/>
</dbReference>
<dbReference type="AlphaFoldDB" id="A0AAU7DUD2"/>
<dbReference type="NCBIfam" id="TIGR02304">
    <property type="entry name" value="aden_form_hyp"/>
    <property type="match status" value="1"/>
</dbReference>
<dbReference type="InterPro" id="IPR012685">
    <property type="entry name" value="CHP02304_F390_synth-rel"/>
</dbReference>
<dbReference type="PANTHER" id="PTHR36932">
    <property type="entry name" value="CAPSULAR POLYSACCHARIDE BIOSYNTHESIS PROTEIN"/>
    <property type="match status" value="1"/>
</dbReference>
<dbReference type="PANTHER" id="PTHR36932:SF1">
    <property type="entry name" value="CAPSULAR POLYSACCHARIDE BIOSYNTHESIS PROTEIN"/>
    <property type="match status" value="1"/>
</dbReference>
<dbReference type="Gene3D" id="3.40.50.12780">
    <property type="entry name" value="N-terminal domain of ligase-like"/>
    <property type="match status" value="1"/>
</dbReference>
<dbReference type="EMBL" id="CP146203">
    <property type="protein sequence ID" value="XBH21056.1"/>
    <property type="molecule type" value="Genomic_DNA"/>
</dbReference>
<proteinExistence type="predicted"/>
<reference evidence="1" key="1">
    <citation type="submission" date="2024-02" db="EMBL/GenBank/DDBJ databases">
        <title>Tomenella chthoni gen. nov. sp. nov., a member of the family Jonesiaceae isolated from bat guano.</title>
        <authorList>
            <person name="Miller S.L."/>
            <person name="King J."/>
            <person name="Sankaranarayanan K."/>
            <person name="Lawson P.A."/>
        </authorList>
    </citation>
    <scope>NUCLEOTIDE SEQUENCE</scope>
    <source>
        <strain evidence="1">BS-20</strain>
    </source>
</reference>
<dbReference type="InterPro" id="IPR042099">
    <property type="entry name" value="ANL_N_sf"/>
</dbReference>
<dbReference type="InterPro" id="IPR053158">
    <property type="entry name" value="CapK_Type1_Caps_Biosynth"/>
</dbReference>
<protein>
    <submittedName>
        <fullName evidence="1">F390 synthetase-related protein</fullName>
    </submittedName>
</protein>
<accession>A0AAU7DUD2</accession>
<name>A0AAU7DUD2_9MICO</name>
<sequence length="468" mass="52350">MFQSRRVFGQRIAELAATGRILKTFVTVRWLRKFRTRARLEQFQQRHLAKHLVFLRDQSPYFARLLPPAPQSLGSVSLQDLPLMDKQVMMANFDDLIPGELRAAGLTRDGALEHAIAQEKDRDFAGELAGYSIGLSSGTSGHRGLFVTSKAEQERWAGTVLARALPQGKLWGHRIALFLRADNNLYERAGSKAVSFKFFDIYADMANNLDALAAYQPTILVAPPSVLHVIAEHLTQTPAASMFPMPAKVFSVAEVLERKDAQYFAKVFGQDVIHQIYQCTEGFLAISCAHGRIHLNEDVAIFEREYLTKDRFIPIVTDFVRTSQPVVRYRLNDVLIEDKTPCPCGSALTVISRIEGREDDVLLLPAAGATAEPTQASENKPVRIYGDMVSRAMIYAHGFTHYRVVQSDHAVLEIFLDTPTEAAAASVRAELDQLLDAQGCGPRTYNFHLYHHQVGAKLRRIERALPHA</sequence>